<organism evidence="7 8">
    <name type="scientific">Pyxidicoccus fallax</name>
    <dbReference type="NCBI Taxonomy" id="394095"/>
    <lineage>
        <taxon>Bacteria</taxon>
        <taxon>Pseudomonadati</taxon>
        <taxon>Myxococcota</taxon>
        <taxon>Myxococcia</taxon>
        <taxon>Myxococcales</taxon>
        <taxon>Cystobacterineae</taxon>
        <taxon>Myxococcaceae</taxon>
        <taxon>Pyxidicoccus</taxon>
    </lineage>
</organism>
<dbReference type="Gene3D" id="3.90.1580.10">
    <property type="entry name" value="paralog of FGE (formylglycine-generating enzyme)"/>
    <property type="match status" value="1"/>
</dbReference>
<dbReference type="SUPFAM" id="SSF56112">
    <property type="entry name" value="Protein kinase-like (PK-like)"/>
    <property type="match status" value="1"/>
</dbReference>
<protein>
    <submittedName>
        <fullName evidence="7">SUMF1/EgtB/PvdO family nonheme iron enzyme</fullName>
    </submittedName>
</protein>
<dbReference type="InterPro" id="IPR016187">
    <property type="entry name" value="CTDL_fold"/>
</dbReference>
<dbReference type="InterPro" id="IPR000719">
    <property type="entry name" value="Prot_kinase_dom"/>
</dbReference>
<accession>A0A848LIQ7</accession>
<feature type="binding site" evidence="5">
    <location>
        <position position="49"/>
    </location>
    <ligand>
        <name>ATP</name>
        <dbReference type="ChEBI" id="CHEBI:30616"/>
    </ligand>
</feature>
<proteinExistence type="predicted"/>
<keyword evidence="2 5" id="KW-0547">Nucleotide-binding</keyword>
<sequence>MFSALRDATPWHPPTQFDEYRLVRPVGLGSSGLVFLAQDTLLERAVAVKFLPASDRAALGRFLNEARAAARLQHPNVVTLYRVGQVQDRAYLVTEYTPGVSLDRVKKPLPVERALEVGRQLARGLAAAHRKGVLHRDLKPGNVIVTETGQVKLLDFGLAKLLEREVDAASALELEPGPEERPFPSPVGTPYYMPPEAWGIEEHTARSDLYSLGAVLYELCCGRAPFRHVPFAALAETVRGQEAPPLREVAPEVDGALAAVVERCLRRTPAERYASAEEVLDALEQVGTAEPRLPVPEGNPYRGLGAFDAEHRALFFGRAREVRAVVERLCSDGFVLLTGDSGVGKSSLCAAGVLPALADGALGDERRWEARRMVPGRRPLTALALALAPVWGESTEALGALSAEPEALARGLRERVGARAGLVLYVDQLEELVTLCASEEAHRFAEVLAPLARGLPGVRLVATARSDFLTRLAGLPGLGRLVAGALHLVPPLGPEEVREAVVGPARAKGVRFESEALVATLVDSTVAAGGGLPLLQFALAQLWEGRARERDVIPAAALDALGGVAGALARHADGVVEALPAEQQRAARGLLLRLVTDDGTRARRGADELCGEDACYRAALEALVRGRLLVAREAVEGSTFEVAHEALLSGWDTLARWLAEEAETREVRKRLEATAREWERTGYSAEALWGERALRESEVLEPASLPERERRFLDASRAELRRRRRRRQALVAGFALSLLAAVGLVRLRGVLERERAADAELTVARDHLDAAARAAEAQARAEQESFRAFDTGQLQAAEGAWAEARRQAEEADARQARLGEALERALALAPERRDVRRLLSDALLTRAARAEASSQEGLRDVLASRLRLVDAEGEHWARWSAPALLDVTRPPEGRLRVRRYVPRSGGALGLEEVPDAAGDSPLRLPAGSYLLTLEAPGAAEVRLPVSLGRGERRQVRLRPPPAETPPGFVYVPPGRFLFGSAAAESVRQFFNAAPQHPVETEGYFIGRHEVTWAEYLAFLEALPPQRREEHLPRAGSTGMYGSLELSRGTDGRWTLAIQPTTQRLVARQGERLRYPGRRVRAEVAWERLPVVGIRYADARAYAAWLDATGRVPGARLCTELEWERAARGADGREYPHGNRLLPDEANFDLTYGKEPLAFGPDEVGSHPASASPFGVEDLAGNVWEWTDSVHDPGRPVARGSSYYFSASTCRATNREAPEASFRDPTVGMRLCASLPGATASNP</sequence>
<dbReference type="AlphaFoldDB" id="A0A848LIQ7"/>
<dbReference type="InterPro" id="IPR017441">
    <property type="entry name" value="Protein_kinase_ATP_BS"/>
</dbReference>
<dbReference type="GO" id="GO:0004674">
    <property type="term" value="F:protein serine/threonine kinase activity"/>
    <property type="evidence" value="ECO:0007669"/>
    <property type="project" value="TreeGrafter"/>
</dbReference>
<dbReference type="CDD" id="cd14014">
    <property type="entry name" value="STKc_PknB_like"/>
    <property type="match status" value="1"/>
</dbReference>
<evidence type="ECO:0000259" key="6">
    <source>
        <dbReference type="PROSITE" id="PS50011"/>
    </source>
</evidence>
<dbReference type="InterPro" id="IPR027417">
    <property type="entry name" value="P-loop_NTPase"/>
</dbReference>
<dbReference type="Pfam" id="PF00069">
    <property type="entry name" value="Pkinase"/>
    <property type="match status" value="1"/>
</dbReference>
<dbReference type="PROSITE" id="PS00107">
    <property type="entry name" value="PROTEIN_KINASE_ATP"/>
    <property type="match status" value="1"/>
</dbReference>
<dbReference type="SUPFAM" id="SSF52540">
    <property type="entry name" value="P-loop containing nucleoside triphosphate hydrolases"/>
    <property type="match status" value="1"/>
</dbReference>
<dbReference type="Pfam" id="PF03781">
    <property type="entry name" value="FGE-sulfatase"/>
    <property type="match status" value="1"/>
</dbReference>
<keyword evidence="3" id="KW-0418">Kinase</keyword>
<reference evidence="7 8" key="1">
    <citation type="submission" date="2020-04" db="EMBL/GenBank/DDBJ databases">
        <title>Draft genome of Pyxidicoccus fallax type strain.</title>
        <authorList>
            <person name="Whitworth D.E."/>
        </authorList>
    </citation>
    <scope>NUCLEOTIDE SEQUENCE [LARGE SCALE GENOMIC DNA]</scope>
    <source>
        <strain evidence="7 8">DSM 14698</strain>
    </source>
</reference>
<dbReference type="InterPro" id="IPR042095">
    <property type="entry name" value="SUMF_sf"/>
</dbReference>
<dbReference type="Gene3D" id="3.40.50.300">
    <property type="entry name" value="P-loop containing nucleotide triphosphate hydrolases"/>
    <property type="match status" value="1"/>
</dbReference>
<evidence type="ECO:0000313" key="7">
    <source>
        <dbReference type="EMBL" id="NMO17611.1"/>
    </source>
</evidence>
<dbReference type="InterPro" id="IPR011009">
    <property type="entry name" value="Kinase-like_dom_sf"/>
</dbReference>
<evidence type="ECO:0000256" key="5">
    <source>
        <dbReference type="PROSITE-ProRule" id="PRU10141"/>
    </source>
</evidence>
<dbReference type="PANTHER" id="PTHR43289:SF6">
    <property type="entry name" value="SERINE_THREONINE-PROTEIN KINASE NEKL-3"/>
    <property type="match status" value="1"/>
</dbReference>
<dbReference type="InterPro" id="IPR049052">
    <property type="entry name" value="nSTAND1"/>
</dbReference>
<dbReference type="Proteomes" id="UP000518300">
    <property type="component" value="Unassembled WGS sequence"/>
</dbReference>
<evidence type="ECO:0000256" key="3">
    <source>
        <dbReference type="ARBA" id="ARBA00022777"/>
    </source>
</evidence>
<dbReference type="PROSITE" id="PS00108">
    <property type="entry name" value="PROTEIN_KINASE_ST"/>
    <property type="match status" value="1"/>
</dbReference>
<evidence type="ECO:0000256" key="2">
    <source>
        <dbReference type="ARBA" id="ARBA00022741"/>
    </source>
</evidence>
<dbReference type="Gene3D" id="3.30.200.20">
    <property type="entry name" value="Phosphorylase Kinase, domain 1"/>
    <property type="match status" value="1"/>
</dbReference>
<evidence type="ECO:0000256" key="1">
    <source>
        <dbReference type="ARBA" id="ARBA00022679"/>
    </source>
</evidence>
<dbReference type="Pfam" id="PF20703">
    <property type="entry name" value="nSTAND1"/>
    <property type="match status" value="1"/>
</dbReference>
<gene>
    <name evidence="7" type="ORF">HG543_22485</name>
</gene>
<keyword evidence="4 5" id="KW-0067">ATP-binding</keyword>
<evidence type="ECO:0000256" key="4">
    <source>
        <dbReference type="ARBA" id="ARBA00022840"/>
    </source>
</evidence>
<keyword evidence="1" id="KW-0808">Transferase</keyword>
<feature type="domain" description="Protein kinase" evidence="6">
    <location>
        <begin position="20"/>
        <end position="293"/>
    </location>
</feature>
<evidence type="ECO:0000313" key="8">
    <source>
        <dbReference type="Proteomes" id="UP000518300"/>
    </source>
</evidence>
<dbReference type="SUPFAM" id="SSF56436">
    <property type="entry name" value="C-type lectin-like"/>
    <property type="match status" value="1"/>
</dbReference>
<dbReference type="PANTHER" id="PTHR43289">
    <property type="entry name" value="MITOGEN-ACTIVATED PROTEIN KINASE KINASE KINASE 20-RELATED"/>
    <property type="match status" value="1"/>
</dbReference>
<dbReference type="GO" id="GO:0005524">
    <property type="term" value="F:ATP binding"/>
    <property type="evidence" value="ECO:0007669"/>
    <property type="project" value="UniProtKB-UniRule"/>
</dbReference>
<dbReference type="Gene3D" id="1.10.510.10">
    <property type="entry name" value="Transferase(Phosphotransferase) domain 1"/>
    <property type="match status" value="1"/>
</dbReference>
<dbReference type="EMBL" id="JABBJJ010000104">
    <property type="protein sequence ID" value="NMO17611.1"/>
    <property type="molecule type" value="Genomic_DNA"/>
</dbReference>
<keyword evidence="8" id="KW-1185">Reference proteome</keyword>
<comment type="caution">
    <text evidence="7">The sequence shown here is derived from an EMBL/GenBank/DDBJ whole genome shotgun (WGS) entry which is preliminary data.</text>
</comment>
<dbReference type="PROSITE" id="PS50011">
    <property type="entry name" value="PROTEIN_KINASE_DOM"/>
    <property type="match status" value="1"/>
</dbReference>
<dbReference type="InterPro" id="IPR005532">
    <property type="entry name" value="SUMF_dom"/>
</dbReference>
<dbReference type="InterPro" id="IPR008271">
    <property type="entry name" value="Ser/Thr_kinase_AS"/>
</dbReference>
<name>A0A848LIQ7_9BACT</name>
<dbReference type="SMART" id="SM00220">
    <property type="entry name" value="S_TKc"/>
    <property type="match status" value="1"/>
</dbReference>